<feature type="compositionally biased region" description="Pro residues" evidence="1">
    <location>
        <begin position="313"/>
        <end position="326"/>
    </location>
</feature>
<dbReference type="Proteomes" id="UP000189704">
    <property type="component" value="Unplaced"/>
</dbReference>
<sequence>MDSHPGEPGLLLCETCDMAFHSSALLATHTQRFCIGRPTQEVTRGAQLSEAPELQGAVVVPQELHGLPDQEASKSALKRLTQEVQWLRLSLQEMQPWRAEVPGGPTRPWRLSGAPPQDPAPEAAGSPGERLRALYGTRARRLAETEAQSRALERRPRAPAPLEAVPGGRSSGFRTRDLPARRPRPRTRLNWQEAELCFPVLQAHPGTLAAEIGALREAYVRGGGRDLGVLGQIWQLQVEASALERQRSRTRKGRASAASEELLLVEAENRRLETEILALQMPRGPGRAPWGPGELRPPAGPSLQPKWRRDPLLLPPPVAPPLPPLPGSTDSQLPGTRTGNRGLNPHFLLPTSDVLGPAPYDPGAGLVIFYDFLRGLEASWIWVQLTTGLARDGKNSGGTTALPPALCLPPPSAPGPMGNCAILASRQPVPRLPPSPSVSLVCELQACQDLAWARAPQSKAWASLMLFDGDQRVLSGHWRLPLRALPLDASLSLGQLNGIPQAGQAELFLRLVNARDAVVQTLAEINPASAHEYQYPPPVPSSSSLEANSLTPTAGFADPPPPAEAPLSRVKDKDEDLGPHRS</sequence>
<dbReference type="PANTHER" id="PTHR33820">
    <property type="entry name" value="COILED-COIL DOMAIN-CONTAINING PROTEIN 17"/>
    <property type="match status" value="1"/>
</dbReference>
<feature type="compositionally biased region" description="Low complexity" evidence="1">
    <location>
        <begin position="282"/>
        <end position="293"/>
    </location>
</feature>
<organism evidence="2 3">
    <name type="scientific">Carlito syrichta</name>
    <name type="common">Philippine tarsier</name>
    <name type="synonym">Tarsius syrichta</name>
    <dbReference type="NCBI Taxonomy" id="1868482"/>
    <lineage>
        <taxon>Eukaryota</taxon>
        <taxon>Metazoa</taxon>
        <taxon>Chordata</taxon>
        <taxon>Craniata</taxon>
        <taxon>Vertebrata</taxon>
        <taxon>Euteleostomi</taxon>
        <taxon>Mammalia</taxon>
        <taxon>Eutheria</taxon>
        <taxon>Euarchontoglires</taxon>
        <taxon>Primates</taxon>
        <taxon>Haplorrhini</taxon>
        <taxon>Tarsiiformes</taxon>
        <taxon>Tarsiidae</taxon>
        <taxon>Carlito</taxon>
    </lineage>
</organism>
<dbReference type="GeneID" id="103271364"/>
<dbReference type="OrthoDB" id="289416at2759"/>
<gene>
    <name evidence="3" type="primary">CCDC17</name>
</gene>
<feature type="region of interest" description="Disordered" evidence="1">
    <location>
        <begin position="531"/>
        <end position="582"/>
    </location>
</feature>
<feature type="region of interest" description="Disordered" evidence="1">
    <location>
        <begin position="102"/>
        <end position="129"/>
    </location>
</feature>
<keyword evidence="2" id="KW-1185">Reference proteome</keyword>
<dbReference type="InterPro" id="IPR038800">
    <property type="entry name" value="CCDC17"/>
</dbReference>
<accession>A0A1U7UAC2</accession>
<proteinExistence type="predicted"/>
<evidence type="ECO:0000313" key="3">
    <source>
        <dbReference type="RefSeq" id="XP_008067030.1"/>
    </source>
</evidence>
<feature type="region of interest" description="Disordered" evidence="1">
    <location>
        <begin position="282"/>
        <end position="345"/>
    </location>
</feature>
<evidence type="ECO:0000313" key="2">
    <source>
        <dbReference type="Proteomes" id="UP000189704"/>
    </source>
</evidence>
<dbReference type="CTD" id="149483"/>
<protein>
    <submittedName>
        <fullName evidence="3">Coiled-coil domain-containing protein 17</fullName>
    </submittedName>
</protein>
<name>A0A1U7UAC2_CARSF</name>
<dbReference type="RefSeq" id="XP_008067030.1">
    <property type="nucleotide sequence ID" value="XM_008068839.1"/>
</dbReference>
<feature type="compositionally biased region" description="Polar residues" evidence="1">
    <location>
        <begin position="328"/>
        <end position="341"/>
    </location>
</feature>
<dbReference type="PANTHER" id="PTHR33820:SF4">
    <property type="entry name" value="COILED-COIL DOMAIN-CONTAINING PROTEIN 17"/>
    <property type="match status" value="1"/>
</dbReference>
<evidence type="ECO:0000256" key="1">
    <source>
        <dbReference type="SAM" id="MobiDB-lite"/>
    </source>
</evidence>
<dbReference type="KEGG" id="csyr:103271364"/>
<dbReference type="AlphaFoldDB" id="A0A1U7UAC2"/>
<feature type="region of interest" description="Disordered" evidence="1">
    <location>
        <begin position="142"/>
        <end position="181"/>
    </location>
</feature>
<feature type="compositionally biased region" description="Basic and acidic residues" evidence="1">
    <location>
        <begin position="569"/>
        <end position="582"/>
    </location>
</feature>
<reference evidence="3" key="1">
    <citation type="submission" date="2025-08" db="UniProtKB">
        <authorList>
            <consortium name="RefSeq"/>
        </authorList>
    </citation>
    <scope>IDENTIFICATION</scope>
</reference>